<organism evidence="1">
    <name type="scientific">Haemonchus placei</name>
    <name type="common">Barber's pole worm</name>
    <dbReference type="NCBI Taxonomy" id="6290"/>
    <lineage>
        <taxon>Eukaryota</taxon>
        <taxon>Metazoa</taxon>
        <taxon>Ecdysozoa</taxon>
        <taxon>Nematoda</taxon>
        <taxon>Chromadorea</taxon>
        <taxon>Rhabditida</taxon>
        <taxon>Rhabditina</taxon>
        <taxon>Rhabditomorpha</taxon>
        <taxon>Strongyloidea</taxon>
        <taxon>Trichostrongylidae</taxon>
        <taxon>Haemonchus</taxon>
    </lineage>
</organism>
<reference evidence="1" key="1">
    <citation type="submission" date="2017-02" db="UniProtKB">
        <authorList>
            <consortium name="WormBaseParasite"/>
        </authorList>
    </citation>
    <scope>IDENTIFICATION</scope>
</reference>
<proteinExistence type="predicted"/>
<evidence type="ECO:0000313" key="1">
    <source>
        <dbReference type="WBParaSite" id="HPLM_0001938701-mRNA-1"/>
    </source>
</evidence>
<name>A0A0N4X4U5_HAEPC</name>
<dbReference type="WBParaSite" id="HPLM_0001938701-mRNA-1">
    <property type="protein sequence ID" value="HPLM_0001938701-mRNA-1"/>
    <property type="gene ID" value="HPLM_0001938701"/>
</dbReference>
<protein>
    <submittedName>
        <fullName evidence="1">Transposase</fullName>
    </submittedName>
</protein>
<dbReference type="AlphaFoldDB" id="A0A0N4X4U5"/>
<sequence>LNDCNWIEIATGLPSVHASENGASAALQSNVGS</sequence>
<accession>A0A0N4X4U5</accession>